<dbReference type="Gene3D" id="3.30.160.60">
    <property type="entry name" value="Classic Zinc Finger"/>
    <property type="match status" value="1"/>
</dbReference>
<evidence type="ECO:0000256" key="4">
    <source>
        <dbReference type="PROSITE-ProRule" id="PRU00042"/>
    </source>
</evidence>
<dbReference type="PANTHER" id="PTHR42789:SF1">
    <property type="entry name" value="D-ISOMER SPECIFIC 2-HYDROXYACID DEHYDROGENASE FAMILY PROTEIN (AFU_ORTHOLOGUE AFUA_6G10090)"/>
    <property type="match status" value="1"/>
</dbReference>
<dbReference type="InterPro" id="IPR006139">
    <property type="entry name" value="D-isomer_2_OHA_DH_cat_dom"/>
</dbReference>
<feature type="domain" description="C2H2-type" evidence="6">
    <location>
        <begin position="443"/>
        <end position="472"/>
    </location>
</feature>
<feature type="non-terminal residue" evidence="7">
    <location>
        <position position="1"/>
    </location>
</feature>
<accession>A0A9W8JCY3</accession>
<evidence type="ECO:0000256" key="1">
    <source>
        <dbReference type="ARBA" id="ARBA00005854"/>
    </source>
</evidence>
<dbReference type="GO" id="GO:0016616">
    <property type="term" value="F:oxidoreductase activity, acting on the CH-OH group of donors, NAD or NADP as acceptor"/>
    <property type="evidence" value="ECO:0007669"/>
    <property type="project" value="InterPro"/>
</dbReference>
<protein>
    <recommendedName>
        <fullName evidence="6">C2H2-type domain-containing protein</fullName>
    </recommendedName>
</protein>
<dbReference type="PROSITE" id="PS50157">
    <property type="entry name" value="ZINC_FINGER_C2H2_2"/>
    <property type="match status" value="2"/>
</dbReference>
<dbReference type="InterPro" id="IPR050857">
    <property type="entry name" value="D-2-hydroxyacid_DH"/>
</dbReference>
<dbReference type="Proteomes" id="UP001140091">
    <property type="component" value="Unassembled WGS sequence"/>
</dbReference>
<dbReference type="EMBL" id="JANBPK010000922">
    <property type="protein sequence ID" value="KAJ2928570.1"/>
    <property type="molecule type" value="Genomic_DNA"/>
</dbReference>
<name>A0A9W8JCY3_9AGAR</name>
<keyword evidence="8" id="KW-1185">Reference proteome</keyword>
<dbReference type="InterPro" id="IPR013087">
    <property type="entry name" value="Znf_C2H2_type"/>
</dbReference>
<dbReference type="InterPro" id="IPR029753">
    <property type="entry name" value="D-isomer_DH_CS"/>
</dbReference>
<dbReference type="PANTHER" id="PTHR42789">
    <property type="entry name" value="D-ISOMER SPECIFIC 2-HYDROXYACID DEHYDROGENASE FAMILY PROTEIN (AFU_ORTHOLOGUE AFUA_6G10090)"/>
    <property type="match status" value="1"/>
</dbReference>
<dbReference type="Gene3D" id="3.40.50.720">
    <property type="entry name" value="NAD(P)-binding Rossmann-like Domain"/>
    <property type="match status" value="2"/>
</dbReference>
<keyword evidence="4" id="KW-0862">Zinc</keyword>
<dbReference type="Pfam" id="PF00096">
    <property type="entry name" value="zf-C2H2"/>
    <property type="match status" value="1"/>
</dbReference>
<keyword evidence="4" id="KW-0863">Zinc-finger</keyword>
<dbReference type="Pfam" id="PF02826">
    <property type="entry name" value="2-Hacid_dh_C"/>
    <property type="match status" value="1"/>
</dbReference>
<dbReference type="InterPro" id="IPR036291">
    <property type="entry name" value="NAD(P)-bd_dom_sf"/>
</dbReference>
<evidence type="ECO:0000259" key="6">
    <source>
        <dbReference type="PROSITE" id="PS50157"/>
    </source>
</evidence>
<evidence type="ECO:0000313" key="8">
    <source>
        <dbReference type="Proteomes" id="UP001140091"/>
    </source>
</evidence>
<evidence type="ECO:0000256" key="5">
    <source>
        <dbReference type="SAM" id="MobiDB-lite"/>
    </source>
</evidence>
<gene>
    <name evidence="7" type="ORF">H1R20_g8532</name>
</gene>
<organism evidence="7 8">
    <name type="scientific">Candolleomyces eurysporus</name>
    <dbReference type="NCBI Taxonomy" id="2828524"/>
    <lineage>
        <taxon>Eukaryota</taxon>
        <taxon>Fungi</taxon>
        <taxon>Dikarya</taxon>
        <taxon>Basidiomycota</taxon>
        <taxon>Agaricomycotina</taxon>
        <taxon>Agaricomycetes</taxon>
        <taxon>Agaricomycetidae</taxon>
        <taxon>Agaricales</taxon>
        <taxon>Agaricineae</taxon>
        <taxon>Psathyrellaceae</taxon>
        <taxon>Candolleomyces</taxon>
    </lineage>
</organism>
<dbReference type="PROSITE" id="PS00028">
    <property type="entry name" value="ZINC_FINGER_C2H2_1"/>
    <property type="match status" value="2"/>
</dbReference>
<keyword evidence="4" id="KW-0479">Metal-binding</keyword>
<dbReference type="InterPro" id="IPR006140">
    <property type="entry name" value="D-isomer_DH_NAD-bd"/>
</dbReference>
<dbReference type="GO" id="GO:0051287">
    <property type="term" value="F:NAD binding"/>
    <property type="evidence" value="ECO:0007669"/>
    <property type="project" value="InterPro"/>
</dbReference>
<sequence>MSAESGLPRVAVLDDYQSVSTKLADWSAVRDKVSSLDVFTDTLHDEDALVERLAPYQIISAMRERTKFTASLLDRLPNLKLIATTGPWNLGIDSVHAKSKGIVVSGTGAGGNSTLEHIWALLLATVRSIAVEDRNIKNGNPQWQSALPLGLSGRTLGLIGIAKLFNLRVIGWSPHLTPERAEAAGVEYIPTKSQLLQESDIVSLHLVLSASTHHILSRDDLALLKPTSFLINTSRGPLIDEAALIDVLREGKIAGAGLDVYDIEPLPLDHPIRKLKNHTATKHSGGVSPAKPKKKREPKTLKNCAQSIPCSVCNKEFKSPSAFAHHLESGVHCVSRHQVTAAVQMLGVVPPITISPSIGLDTTYLIAGADEGQSDFHTRLGGEGLADLHGATEVVPGPPLGHAELQASLVPVTPPSISNPIRLNAKPLAVYLPENLIHLGTPYTCPICPDTFRTVASLTAHMNSPVHDPKEFLCPKCAKQFVLVSALIQHLESGCCGLASMEEVFERFGQVTAGVSRFLTV</sequence>
<dbReference type="AlphaFoldDB" id="A0A9W8JCY3"/>
<comment type="caution">
    <text evidence="7">The sequence shown here is derived from an EMBL/GenBank/DDBJ whole genome shotgun (WGS) entry which is preliminary data.</text>
</comment>
<dbReference type="CDD" id="cd12169">
    <property type="entry name" value="PGDH_like_1"/>
    <property type="match status" value="1"/>
</dbReference>
<dbReference type="InterPro" id="IPR036236">
    <property type="entry name" value="Znf_C2H2_sf"/>
</dbReference>
<keyword evidence="2" id="KW-0560">Oxidoreductase</keyword>
<dbReference type="SUPFAM" id="SSF51735">
    <property type="entry name" value="NAD(P)-binding Rossmann-fold domains"/>
    <property type="match status" value="1"/>
</dbReference>
<comment type="similarity">
    <text evidence="1">Belongs to the D-isomer specific 2-hydroxyacid dehydrogenase family.</text>
</comment>
<proteinExistence type="inferred from homology"/>
<dbReference type="SMART" id="SM00355">
    <property type="entry name" value="ZnF_C2H2"/>
    <property type="match status" value="3"/>
</dbReference>
<dbReference type="PROSITE" id="PS00671">
    <property type="entry name" value="D_2_HYDROXYACID_DH_3"/>
    <property type="match status" value="1"/>
</dbReference>
<dbReference type="Pfam" id="PF00389">
    <property type="entry name" value="2-Hacid_dh"/>
    <property type="match status" value="1"/>
</dbReference>
<evidence type="ECO:0000256" key="2">
    <source>
        <dbReference type="ARBA" id="ARBA00023002"/>
    </source>
</evidence>
<dbReference type="OrthoDB" id="298012at2759"/>
<dbReference type="GO" id="GO:0008270">
    <property type="term" value="F:zinc ion binding"/>
    <property type="evidence" value="ECO:0007669"/>
    <property type="project" value="UniProtKB-KW"/>
</dbReference>
<dbReference type="SUPFAM" id="SSF52283">
    <property type="entry name" value="Formate/glycerate dehydrogenase catalytic domain-like"/>
    <property type="match status" value="1"/>
</dbReference>
<reference evidence="7" key="1">
    <citation type="submission" date="2022-06" db="EMBL/GenBank/DDBJ databases">
        <title>Genome Sequence of Candolleomyces eurysporus.</title>
        <authorList>
            <person name="Buettner E."/>
        </authorList>
    </citation>
    <scope>NUCLEOTIDE SEQUENCE</scope>
    <source>
        <strain evidence="7">VTCC 930004</strain>
    </source>
</reference>
<feature type="region of interest" description="Disordered" evidence="5">
    <location>
        <begin position="277"/>
        <end position="300"/>
    </location>
</feature>
<evidence type="ECO:0000313" key="7">
    <source>
        <dbReference type="EMBL" id="KAJ2928570.1"/>
    </source>
</evidence>
<feature type="domain" description="C2H2-type" evidence="6">
    <location>
        <begin position="308"/>
        <end position="337"/>
    </location>
</feature>
<dbReference type="SUPFAM" id="SSF57667">
    <property type="entry name" value="beta-beta-alpha zinc fingers"/>
    <property type="match status" value="1"/>
</dbReference>
<evidence type="ECO:0000256" key="3">
    <source>
        <dbReference type="ARBA" id="ARBA00023027"/>
    </source>
</evidence>
<dbReference type="Pfam" id="PF12874">
    <property type="entry name" value="zf-met"/>
    <property type="match status" value="1"/>
</dbReference>
<keyword evidence="3" id="KW-0520">NAD</keyword>